<evidence type="ECO:0000259" key="8">
    <source>
        <dbReference type="SMART" id="SM00066"/>
    </source>
</evidence>
<evidence type="ECO:0000256" key="2">
    <source>
        <dbReference type="ARBA" id="ARBA00022833"/>
    </source>
</evidence>
<gene>
    <name evidence="9" type="ORF">AAL_03791</name>
</gene>
<dbReference type="EMBL" id="AZGY01000007">
    <property type="protein sequence ID" value="KZZ96562.1"/>
    <property type="molecule type" value="Genomic_DNA"/>
</dbReference>
<dbReference type="InterPro" id="IPR001138">
    <property type="entry name" value="Zn2Cys6_DnaBD"/>
</dbReference>
<evidence type="ECO:0000256" key="7">
    <source>
        <dbReference type="SAM" id="MobiDB-lite"/>
    </source>
</evidence>
<dbReference type="PANTHER" id="PTHR36206:SF12">
    <property type="entry name" value="ASPERCRYPTIN BIOSYNTHESIS CLUSTER-SPECIFIC TRANSCRIPTION REGULATOR ATNN-RELATED"/>
    <property type="match status" value="1"/>
</dbReference>
<evidence type="ECO:0000256" key="4">
    <source>
        <dbReference type="ARBA" id="ARBA00023125"/>
    </source>
</evidence>
<sequence length="551" mass="62228">MAGSVQAQPSRADSISAPPRRQRVRRFTPKVKTGCVTCRNTDQTYAVSERHVKCDESKPHCRNCTVLGRICGGYPYVGVSCSSLALSRQPTRIVGPPEIGCRHQERRMFDYLCTLKVHHVAGSFDADFWRVDIMRATQVSPAIWHASLALAAASARRRILASSTGDKASLGGLDRAHEYHIFALHHHNQSIRHLVDITRHGLRANLTLKDQETLLLANILFTSICELQDDSRQAAVHALHNSRLFSMWKFWEHGKGSMLDSRSLVAVVMLVEYLLIGRLRRKKIPRWFGHGSMDQLALRSQPFQSARAAYLEFQPLFLQLLMAFETTGPSDPYEYSNCAARIQMWKARFDEFVEGHTQASFEDISVLSAMHTATQICVHIDLLRRLVIFEEPDFLVGKLTSTLERLVEHQKAGGKRGEESGEPTFSHAIAVGSVFYTAIRTRRSDLRERLIRLLREWPRREGLWDCKVLAGLCEATIHRKRQPGTLSAFRSWVDWVGPCEDEHDCVYALIAREDGDARHEMPPPSDRIDQVGFGAADCKGVWLDTGPGLLL</sequence>
<keyword evidence="5" id="KW-0804">Transcription</keyword>
<feature type="region of interest" description="Disordered" evidence="7">
    <location>
        <begin position="1"/>
        <end position="20"/>
    </location>
</feature>
<dbReference type="GO" id="GO:0008270">
    <property type="term" value="F:zinc ion binding"/>
    <property type="evidence" value="ECO:0007669"/>
    <property type="project" value="InterPro"/>
</dbReference>
<dbReference type="CDD" id="cd00067">
    <property type="entry name" value="GAL4"/>
    <property type="match status" value="1"/>
</dbReference>
<dbReference type="InterPro" id="IPR052360">
    <property type="entry name" value="Transcr_Regulatory_Proteins"/>
</dbReference>
<dbReference type="InterPro" id="IPR036864">
    <property type="entry name" value="Zn2-C6_fun-type_DNA-bd_sf"/>
</dbReference>
<dbReference type="SUPFAM" id="SSF57701">
    <property type="entry name" value="Zn2/Cys6 DNA-binding domain"/>
    <property type="match status" value="1"/>
</dbReference>
<keyword evidence="6" id="KW-0539">Nucleus</keyword>
<dbReference type="PANTHER" id="PTHR36206">
    <property type="entry name" value="ASPERCRYPTIN BIOSYNTHESIS CLUSTER-SPECIFIC TRANSCRIPTION REGULATOR ATNN-RELATED"/>
    <property type="match status" value="1"/>
</dbReference>
<keyword evidence="1" id="KW-0479">Metal-binding</keyword>
<dbReference type="OrthoDB" id="3145928at2759"/>
<comment type="caution">
    <text evidence="9">The sequence shown here is derived from an EMBL/GenBank/DDBJ whole genome shotgun (WGS) entry which is preliminary data.</text>
</comment>
<evidence type="ECO:0000256" key="5">
    <source>
        <dbReference type="ARBA" id="ARBA00023163"/>
    </source>
</evidence>
<keyword evidence="2" id="KW-0862">Zinc</keyword>
<evidence type="ECO:0000256" key="1">
    <source>
        <dbReference type="ARBA" id="ARBA00022723"/>
    </source>
</evidence>
<dbReference type="Gene3D" id="4.10.240.10">
    <property type="entry name" value="Zn(2)-C6 fungal-type DNA-binding domain"/>
    <property type="match status" value="1"/>
</dbReference>
<dbReference type="GO" id="GO:0000981">
    <property type="term" value="F:DNA-binding transcription factor activity, RNA polymerase II-specific"/>
    <property type="evidence" value="ECO:0007669"/>
    <property type="project" value="InterPro"/>
</dbReference>
<keyword evidence="10" id="KW-1185">Reference proteome</keyword>
<dbReference type="Proteomes" id="UP000078544">
    <property type="component" value="Unassembled WGS sequence"/>
</dbReference>
<dbReference type="AlphaFoldDB" id="A0A162INM4"/>
<reference evidence="9 10" key="1">
    <citation type="journal article" date="2016" name="Genome Biol. Evol.">
        <title>Divergent and convergent evolution of fungal pathogenicity.</title>
        <authorList>
            <person name="Shang Y."/>
            <person name="Xiao G."/>
            <person name="Zheng P."/>
            <person name="Cen K."/>
            <person name="Zhan S."/>
            <person name="Wang C."/>
        </authorList>
    </citation>
    <scope>NUCLEOTIDE SEQUENCE [LARGE SCALE GENOMIC DNA]</scope>
    <source>
        <strain evidence="9 10">RCEF 2490</strain>
    </source>
</reference>
<evidence type="ECO:0000256" key="3">
    <source>
        <dbReference type="ARBA" id="ARBA00023015"/>
    </source>
</evidence>
<name>A0A162INM4_9HYPO</name>
<dbReference type="SMART" id="SM00066">
    <property type="entry name" value="GAL4"/>
    <property type="match status" value="1"/>
</dbReference>
<organism evidence="9 10">
    <name type="scientific">Moelleriella libera RCEF 2490</name>
    <dbReference type="NCBI Taxonomy" id="1081109"/>
    <lineage>
        <taxon>Eukaryota</taxon>
        <taxon>Fungi</taxon>
        <taxon>Dikarya</taxon>
        <taxon>Ascomycota</taxon>
        <taxon>Pezizomycotina</taxon>
        <taxon>Sordariomycetes</taxon>
        <taxon>Hypocreomycetidae</taxon>
        <taxon>Hypocreales</taxon>
        <taxon>Clavicipitaceae</taxon>
        <taxon>Moelleriella</taxon>
    </lineage>
</organism>
<protein>
    <submittedName>
        <fullName evidence="9">Zn(2)-C6 fungal-type DNA-binding domain protein</fullName>
    </submittedName>
</protein>
<evidence type="ECO:0000313" key="9">
    <source>
        <dbReference type="EMBL" id="KZZ96562.1"/>
    </source>
</evidence>
<keyword evidence="4 9" id="KW-0238">DNA-binding</keyword>
<evidence type="ECO:0000256" key="6">
    <source>
        <dbReference type="ARBA" id="ARBA00023242"/>
    </source>
</evidence>
<keyword evidence="3" id="KW-0805">Transcription regulation</keyword>
<accession>A0A162INM4</accession>
<feature type="compositionally biased region" description="Polar residues" evidence="7">
    <location>
        <begin position="1"/>
        <end position="13"/>
    </location>
</feature>
<proteinExistence type="predicted"/>
<feature type="domain" description="Zn(2)-C6 fungal-type" evidence="8">
    <location>
        <begin position="29"/>
        <end position="82"/>
    </location>
</feature>
<evidence type="ECO:0000313" key="10">
    <source>
        <dbReference type="Proteomes" id="UP000078544"/>
    </source>
</evidence>
<dbReference type="GO" id="GO:0003677">
    <property type="term" value="F:DNA binding"/>
    <property type="evidence" value="ECO:0007669"/>
    <property type="project" value="UniProtKB-KW"/>
</dbReference>